<gene>
    <name evidence="2" type="ORF">SCFA_890015</name>
</gene>
<organism evidence="2">
    <name type="scientific">anaerobic digester metagenome</name>
    <dbReference type="NCBI Taxonomy" id="1263854"/>
    <lineage>
        <taxon>unclassified sequences</taxon>
        <taxon>metagenomes</taxon>
        <taxon>ecological metagenomes</taxon>
    </lineage>
</organism>
<dbReference type="AlphaFoldDB" id="A0A485M7B2"/>
<dbReference type="Gene3D" id="3.40.50.150">
    <property type="entry name" value="Vaccinia Virus protein VP39"/>
    <property type="match status" value="1"/>
</dbReference>
<reference evidence="2" key="1">
    <citation type="submission" date="2019-03" db="EMBL/GenBank/DDBJ databases">
        <authorList>
            <person name="Hao L."/>
        </authorList>
    </citation>
    <scope>NUCLEOTIDE SEQUENCE</scope>
</reference>
<dbReference type="PROSITE" id="PS00092">
    <property type="entry name" value="N6_MTASE"/>
    <property type="match status" value="1"/>
</dbReference>
<dbReference type="CDD" id="cd02440">
    <property type="entry name" value="AdoMet_MTases"/>
    <property type="match status" value="1"/>
</dbReference>
<proteinExistence type="predicted"/>
<protein>
    <submittedName>
        <fullName evidence="2">tRNA1(Val) (Adenine(37)-N6)-methyltransferase (Modular protein)</fullName>
        <ecNumber evidence="2">2.1.1.223</ecNumber>
    </submittedName>
</protein>
<dbReference type="InterPro" id="IPR029063">
    <property type="entry name" value="SAM-dependent_MTases_sf"/>
</dbReference>
<dbReference type="SUPFAM" id="SSF53335">
    <property type="entry name" value="S-adenosyl-L-methionine-dependent methyltransferases"/>
    <property type="match status" value="1"/>
</dbReference>
<evidence type="ECO:0000259" key="1">
    <source>
        <dbReference type="Pfam" id="PF05175"/>
    </source>
</evidence>
<dbReference type="PANTHER" id="PTHR47739:SF1">
    <property type="entry name" value="TRNA1(VAL) (ADENINE(37)-N6)-METHYLTRANSFERASE"/>
    <property type="match status" value="1"/>
</dbReference>
<dbReference type="GO" id="GO:0008757">
    <property type="term" value="F:S-adenosylmethionine-dependent methyltransferase activity"/>
    <property type="evidence" value="ECO:0007669"/>
    <property type="project" value="UniProtKB-ARBA"/>
</dbReference>
<feature type="domain" description="Methyltransferase small" evidence="1">
    <location>
        <begin position="88"/>
        <end position="175"/>
    </location>
</feature>
<dbReference type="InterPro" id="IPR002052">
    <property type="entry name" value="DNA_methylase_N6_adenine_CS"/>
</dbReference>
<sequence>MNPRRGRCIKKRMAPKENDLFSAGSLDGASGDKDHAACGPVIAGGADLPGDARTIRPREDETLDSLACSGLYVLQKKQGYRYSLDAYLLAAFVDEATDCEVVDVGSGSGVLSILLAAVKGLRVTGVEIQDDMAEMSKRSIELAGLQSRVKIVHADIREYRGQQFDAVVTNPPYRPVSTGRISRDQGRAMARHEISLDLETLLKCSYELLKPGGRFYLVYPAWRLPDLISAMRAGRIEPKRVMFVHSTPSSSAEIVLVSGLKDGGKELNVCRPFFVFARKGVYTKEMERVFTALELPKSH</sequence>
<evidence type="ECO:0000313" key="2">
    <source>
        <dbReference type="EMBL" id="VFU18670.1"/>
    </source>
</evidence>
<name>A0A485M7B2_9ZZZZ</name>
<dbReference type="EC" id="2.1.1.223" evidence="2"/>
<dbReference type="GO" id="GO:0032259">
    <property type="term" value="P:methylation"/>
    <property type="evidence" value="ECO:0007669"/>
    <property type="project" value="UniProtKB-KW"/>
</dbReference>
<dbReference type="GO" id="GO:0003676">
    <property type="term" value="F:nucleic acid binding"/>
    <property type="evidence" value="ECO:0007669"/>
    <property type="project" value="InterPro"/>
</dbReference>
<dbReference type="Pfam" id="PF05175">
    <property type="entry name" value="MTS"/>
    <property type="match status" value="1"/>
</dbReference>
<dbReference type="InterPro" id="IPR050210">
    <property type="entry name" value="tRNA_Adenine-N(6)_MTase"/>
</dbReference>
<dbReference type="PANTHER" id="PTHR47739">
    <property type="entry name" value="TRNA1(VAL) (ADENINE(37)-N6)-METHYLTRANSFERASE"/>
    <property type="match status" value="1"/>
</dbReference>
<accession>A0A485M7B2</accession>
<keyword evidence="2" id="KW-0808">Transferase</keyword>
<keyword evidence="2" id="KW-0489">Methyltransferase</keyword>
<dbReference type="EMBL" id="CAADRM010000157">
    <property type="protein sequence ID" value="VFU18670.1"/>
    <property type="molecule type" value="Genomic_DNA"/>
</dbReference>
<dbReference type="InterPro" id="IPR007848">
    <property type="entry name" value="Small_mtfrase_dom"/>
</dbReference>